<dbReference type="NCBIfam" id="TIGR02281">
    <property type="entry name" value="clan_AA_DTGA"/>
    <property type="match status" value="1"/>
</dbReference>
<dbReference type="Proteomes" id="UP001500975">
    <property type="component" value="Unassembled WGS sequence"/>
</dbReference>
<dbReference type="PROSITE" id="PS00141">
    <property type="entry name" value="ASP_PROTEASE"/>
    <property type="match status" value="1"/>
</dbReference>
<sequence length="248" mass="25956">MLLSPRLPHFVWSANPLTGGNTTGPAKPVPRCSPKKMARLILAVMCMVTGLGVQAQSVMLTGTIGSRAILIVDGSAPKTVAVGETFQGVKLLSLAGELATVEAGGKRVALRMDQPVSIGGSAGGGGGSRIVLPVSSGGHFMTQGTINGRSVSFMLDTGATAVALSTADAQRIGLDYSKGQPVRMNTANGVAPGWRVRLNSVRVGDVEVYDVEAVVSQQPMPFVLLGNSFISRFSMRRDSDQMVLEKRF</sequence>
<dbReference type="EMBL" id="BAABGJ010000057">
    <property type="protein sequence ID" value="GAA4348808.1"/>
    <property type="molecule type" value="Genomic_DNA"/>
</dbReference>
<evidence type="ECO:0000313" key="2">
    <source>
        <dbReference type="Proteomes" id="UP001500975"/>
    </source>
</evidence>
<accession>A0ABP8I0K7</accession>
<name>A0ABP8I0K7_9BURK</name>
<comment type="caution">
    <text evidence="1">The sequence shown here is derived from an EMBL/GenBank/DDBJ whole genome shotgun (WGS) entry which is preliminary data.</text>
</comment>
<dbReference type="InterPro" id="IPR034122">
    <property type="entry name" value="Retropepsin-like_bacterial"/>
</dbReference>
<dbReference type="Pfam" id="PF13975">
    <property type="entry name" value="gag-asp_proteas"/>
    <property type="match status" value="1"/>
</dbReference>
<dbReference type="InterPro" id="IPR001969">
    <property type="entry name" value="Aspartic_peptidase_AS"/>
</dbReference>
<keyword evidence="2" id="KW-1185">Reference proteome</keyword>
<reference evidence="2" key="1">
    <citation type="journal article" date="2019" name="Int. J. Syst. Evol. Microbiol.">
        <title>The Global Catalogue of Microorganisms (GCM) 10K type strain sequencing project: providing services to taxonomists for standard genome sequencing and annotation.</title>
        <authorList>
            <consortium name="The Broad Institute Genomics Platform"/>
            <consortium name="The Broad Institute Genome Sequencing Center for Infectious Disease"/>
            <person name="Wu L."/>
            <person name="Ma J."/>
        </authorList>
    </citation>
    <scope>NUCLEOTIDE SEQUENCE [LARGE SCALE GENOMIC DNA]</scope>
    <source>
        <strain evidence="2">JCM 17804</strain>
    </source>
</reference>
<evidence type="ECO:0000313" key="1">
    <source>
        <dbReference type="EMBL" id="GAA4348808.1"/>
    </source>
</evidence>
<protein>
    <recommendedName>
        <fullName evidence="3">TIGR02281 family clan AA aspartic protease</fullName>
    </recommendedName>
</protein>
<dbReference type="Gene3D" id="2.40.70.10">
    <property type="entry name" value="Acid Proteases"/>
    <property type="match status" value="1"/>
</dbReference>
<proteinExistence type="predicted"/>
<dbReference type="SUPFAM" id="SSF50630">
    <property type="entry name" value="Acid proteases"/>
    <property type="match status" value="1"/>
</dbReference>
<evidence type="ECO:0008006" key="3">
    <source>
        <dbReference type="Google" id="ProtNLM"/>
    </source>
</evidence>
<organism evidence="1 2">
    <name type="scientific">Variovorax defluvii</name>
    <dbReference type="NCBI Taxonomy" id="913761"/>
    <lineage>
        <taxon>Bacteria</taxon>
        <taxon>Pseudomonadati</taxon>
        <taxon>Pseudomonadota</taxon>
        <taxon>Betaproteobacteria</taxon>
        <taxon>Burkholderiales</taxon>
        <taxon>Comamonadaceae</taxon>
        <taxon>Variovorax</taxon>
    </lineage>
</organism>
<dbReference type="CDD" id="cd05483">
    <property type="entry name" value="retropepsin_like_bacteria"/>
    <property type="match status" value="1"/>
</dbReference>
<dbReference type="InterPro" id="IPR011969">
    <property type="entry name" value="Clan_AA_Asp_peptidase_C"/>
</dbReference>
<dbReference type="InterPro" id="IPR021109">
    <property type="entry name" value="Peptidase_aspartic_dom_sf"/>
</dbReference>
<gene>
    <name evidence="1" type="ORF">GCM10023165_34990</name>
</gene>